<dbReference type="AlphaFoldDB" id="A0ABD5Q184"/>
<comment type="caution">
    <text evidence="2">The sequence shown here is derived from an EMBL/GenBank/DDBJ whole genome shotgun (WGS) entry which is preliminary data.</text>
</comment>
<feature type="transmembrane region" description="Helical" evidence="1">
    <location>
        <begin position="20"/>
        <end position="45"/>
    </location>
</feature>
<dbReference type="Proteomes" id="UP001595945">
    <property type="component" value="Unassembled WGS sequence"/>
</dbReference>
<keyword evidence="3" id="KW-1185">Reference proteome</keyword>
<evidence type="ECO:0000313" key="3">
    <source>
        <dbReference type="Proteomes" id="UP001595945"/>
    </source>
</evidence>
<keyword evidence="1" id="KW-0472">Membrane</keyword>
<keyword evidence="1" id="KW-0812">Transmembrane</keyword>
<accession>A0ABD5Q184</accession>
<evidence type="ECO:0000313" key="2">
    <source>
        <dbReference type="EMBL" id="MFC4824430.1"/>
    </source>
</evidence>
<protein>
    <submittedName>
        <fullName evidence="2">Uncharacterized protein</fullName>
    </submittedName>
</protein>
<dbReference type="InterPro" id="IPR055957">
    <property type="entry name" value="DUF7535"/>
</dbReference>
<sequence>MTGQVSRMRGRTTNSQMGTVGYVVAAGVAIVLLPVLPLVLLLWLLAESGERDERETPHAS</sequence>
<gene>
    <name evidence="2" type="ORF">ACFO9K_09150</name>
</gene>
<dbReference type="GeneID" id="73044885"/>
<reference evidence="2 3" key="1">
    <citation type="journal article" date="2019" name="Int. J. Syst. Evol. Microbiol.">
        <title>The Global Catalogue of Microorganisms (GCM) 10K type strain sequencing project: providing services to taxonomists for standard genome sequencing and annotation.</title>
        <authorList>
            <consortium name="The Broad Institute Genomics Platform"/>
            <consortium name="The Broad Institute Genome Sequencing Center for Infectious Disease"/>
            <person name="Wu L."/>
            <person name="Ma J."/>
        </authorList>
    </citation>
    <scope>NUCLEOTIDE SEQUENCE [LARGE SCALE GENOMIC DNA]</scope>
    <source>
        <strain evidence="2 3">XZYJ18</strain>
    </source>
</reference>
<evidence type="ECO:0000256" key="1">
    <source>
        <dbReference type="SAM" id="Phobius"/>
    </source>
</evidence>
<keyword evidence="1" id="KW-1133">Transmembrane helix</keyword>
<dbReference type="RefSeq" id="WP_254269830.1">
    <property type="nucleotide sequence ID" value="NZ_CP100400.1"/>
</dbReference>
<name>A0ABD5Q184_9EURY</name>
<dbReference type="Pfam" id="PF24379">
    <property type="entry name" value="DUF7535"/>
    <property type="match status" value="1"/>
</dbReference>
<proteinExistence type="predicted"/>
<organism evidence="2 3">
    <name type="scientific">Halorussus aquaticus</name>
    <dbReference type="NCBI Taxonomy" id="2953748"/>
    <lineage>
        <taxon>Archaea</taxon>
        <taxon>Methanobacteriati</taxon>
        <taxon>Methanobacteriota</taxon>
        <taxon>Stenosarchaea group</taxon>
        <taxon>Halobacteria</taxon>
        <taxon>Halobacteriales</taxon>
        <taxon>Haladaptataceae</taxon>
        <taxon>Halorussus</taxon>
    </lineage>
</organism>
<dbReference type="EMBL" id="JBHSHT010000001">
    <property type="protein sequence ID" value="MFC4824430.1"/>
    <property type="molecule type" value="Genomic_DNA"/>
</dbReference>